<keyword evidence="3" id="KW-1185">Reference proteome</keyword>
<feature type="transmembrane region" description="Helical" evidence="1">
    <location>
        <begin position="147"/>
        <end position="165"/>
    </location>
</feature>
<keyword evidence="1" id="KW-0812">Transmembrane</keyword>
<keyword evidence="1" id="KW-0472">Membrane</keyword>
<keyword evidence="1" id="KW-1133">Transmembrane helix</keyword>
<reference evidence="2 3" key="1">
    <citation type="submission" date="2020-04" db="EMBL/GenBank/DDBJ databases">
        <authorList>
            <person name="De Canck E."/>
        </authorList>
    </citation>
    <scope>NUCLEOTIDE SEQUENCE [LARGE SCALE GENOMIC DNA]</scope>
    <source>
        <strain evidence="2 3">LMG 29542</strain>
    </source>
</reference>
<proteinExistence type="predicted"/>
<feature type="transmembrane region" description="Helical" evidence="1">
    <location>
        <begin position="106"/>
        <end position="126"/>
    </location>
</feature>
<dbReference type="AlphaFoldDB" id="A0A6J5EGV3"/>
<evidence type="ECO:0000313" key="3">
    <source>
        <dbReference type="Proteomes" id="UP000494363"/>
    </source>
</evidence>
<evidence type="ECO:0000256" key="1">
    <source>
        <dbReference type="SAM" id="Phobius"/>
    </source>
</evidence>
<dbReference type="Proteomes" id="UP000494363">
    <property type="component" value="Unassembled WGS sequence"/>
</dbReference>
<protein>
    <recommendedName>
        <fullName evidence="4">Intracellular septation protein A</fullName>
    </recommendedName>
</protein>
<feature type="transmembrane region" description="Helical" evidence="1">
    <location>
        <begin position="20"/>
        <end position="39"/>
    </location>
</feature>
<gene>
    <name evidence="2" type="ORF">LMG29542_05154</name>
</gene>
<feature type="transmembrane region" description="Helical" evidence="1">
    <location>
        <begin position="177"/>
        <end position="197"/>
    </location>
</feature>
<evidence type="ECO:0000313" key="2">
    <source>
        <dbReference type="EMBL" id="CAB3765483.1"/>
    </source>
</evidence>
<feature type="transmembrane region" description="Helical" evidence="1">
    <location>
        <begin position="73"/>
        <end position="94"/>
    </location>
</feature>
<evidence type="ECO:0008006" key="4">
    <source>
        <dbReference type="Google" id="ProtNLM"/>
    </source>
</evidence>
<organism evidence="2 3">
    <name type="scientific">Paraburkholderia humisilvae</name>
    <dbReference type="NCBI Taxonomy" id="627669"/>
    <lineage>
        <taxon>Bacteria</taxon>
        <taxon>Pseudomonadati</taxon>
        <taxon>Pseudomonadota</taxon>
        <taxon>Betaproteobacteria</taxon>
        <taxon>Burkholderiales</taxon>
        <taxon>Burkholderiaceae</taxon>
        <taxon>Paraburkholderia</taxon>
    </lineage>
</organism>
<name>A0A6J5EGV3_9BURK</name>
<accession>A0A6J5EGV3</accession>
<dbReference type="EMBL" id="CADIKH010000027">
    <property type="protein sequence ID" value="CAB3765483.1"/>
    <property type="molecule type" value="Genomic_DNA"/>
</dbReference>
<dbReference type="RefSeq" id="WP_246356030.1">
    <property type="nucleotide sequence ID" value="NZ_CADIKH010000027.1"/>
</dbReference>
<sequence length="212" mass="23186">MQPDRSRTLPAGGAVRRRAARTLSVAAKLAYPVVILGAWHGHAPRYIGGMLFALFCLQQLPRSRAFAASIKRFSLLDWTVAALLGCGSALIVLTNSELLLRIYPSLVNLGLLIAVGATLVHGPSMVEKFARLRTPDLSATAVRYTRRVTQVWCAFFLLNGAFSLYTALCWPRHAWSLYNGAVAYGLIGALLVAEIVWRRLVVLPRVARSEAA</sequence>